<gene>
    <name evidence="2" type="ORF">HYQ42_00405</name>
</gene>
<name>A0ABS0LII7_9LACT</name>
<dbReference type="Proteomes" id="UP000823401">
    <property type="component" value="Unassembled WGS sequence"/>
</dbReference>
<evidence type="ECO:0000313" key="2">
    <source>
        <dbReference type="EMBL" id="MBG9977231.1"/>
    </source>
</evidence>
<evidence type="ECO:0000256" key="1">
    <source>
        <dbReference type="SAM" id="MobiDB-lite"/>
    </source>
</evidence>
<comment type="caution">
    <text evidence="2">The sequence shown here is derived from an EMBL/GenBank/DDBJ whole genome shotgun (WGS) entry which is preliminary data.</text>
</comment>
<dbReference type="EMBL" id="JACCEL010000001">
    <property type="protein sequence ID" value="MBG9977231.1"/>
    <property type="molecule type" value="Genomic_DNA"/>
</dbReference>
<proteinExistence type="predicted"/>
<keyword evidence="3" id="KW-1185">Reference proteome</keyword>
<evidence type="ECO:0000313" key="3">
    <source>
        <dbReference type="Proteomes" id="UP000823401"/>
    </source>
</evidence>
<organism evidence="2 3">
    <name type="scientific">Ruoffia tabacinasalis</name>
    <dbReference type="NCBI Taxonomy" id="87458"/>
    <lineage>
        <taxon>Bacteria</taxon>
        <taxon>Bacillati</taxon>
        <taxon>Bacillota</taxon>
        <taxon>Bacilli</taxon>
        <taxon>Lactobacillales</taxon>
        <taxon>Aerococcaceae</taxon>
        <taxon>Ruoffia</taxon>
    </lineage>
</organism>
<sequence length="117" mass="13252">MLMIDIASEIAKALREYTDDVIEDIDEAAKEIAKEGAKRLKQSSPKKSGDYAKGWRSKAVGKKHIVHNKTNYQLTHLLEKGHATRNGGRVEGREHIRPVEEIMIKDYIEKAEKAIRG</sequence>
<accession>A0ABS0LII7</accession>
<feature type="region of interest" description="Disordered" evidence="1">
    <location>
        <begin position="35"/>
        <end position="54"/>
    </location>
</feature>
<reference evidence="2 3" key="1">
    <citation type="submission" date="2020-07" db="EMBL/GenBank/DDBJ databases">
        <title>Facklamia lactis sp. nov., isolated from raw milk.</title>
        <authorList>
            <person name="Doll E.V."/>
            <person name="Huptas C."/>
            <person name="Staib L."/>
            <person name="Wenning M."/>
            <person name="Scherer S."/>
        </authorList>
    </citation>
    <scope>NUCLEOTIDE SEQUENCE [LARGE SCALE GENOMIC DNA]</scope>
    <source>
        <strain evidence="2 3">DSM 104272</strain>
    </source>
</reference>
<dbReference type="Pfam" id="PF04883">
    <property type="entry name" value="HK97-gp10_like"/>
    <property type="match status" value="1"/>
</dbReference>
<protein>
    <submittedName>
        <fullName evidence="2">HK97 gp10 family phage protein</fullName>
    </submittedName>
</protein>
<dbReference type="InterPro" id="IPR010064">
    <property type="entry name" value="HK97-gp10_tail"/>
</dbReference>